<dbReference type="Gene3D" id="2.120.10.30">
    <property type="entry name" value="TolB, C-terminal domain"/>
    <property type="match status" value="1"/>
</dbReference>
<feature type="transmembrane region" description="Helical" evidence="1">
    <location>
        <begin position="46"/>
        <end position="65"/>
    </location>
</feature>
<dbReference type="InterPro" id="IPR011042">
    <property type="entry name" value="6-blade_b-propeller_TolB-like"/>
</dbReference>
<name>A0A381NPZ0_9ZZZZ</name>
<keyword evidence="1" id="KW-0812">Transmembrane</keyword>
<evidence type="ECO:0000313" key="2">
    <source>
        <dbReference type="EMBL" id="SUZ56184.1"/>
    </source>
</evidence>
<sequence length="195" mass="20428">MVAPWTNVEKLRSLLPHTKYLASILLDLGPKQGTSMAIGGHIMRRNLLVGMTLVAAILALGIVQACTSDSASSTPAAPANGAAAIAAAAPDEVPLFEVDPFWPKPLPDHGLLGATIGVAVDSRDHVYIVHRNTPDQFAARTEVGAAQDPPLSECCVPAPPVLEFDPDGNLVAGWGGPIESGEYEWPDSNHGIEVD</sequence>
<keyword evidence="1" id="KW-1133">Transmembrane helix</keyword>
<keyword evidence="1" id="KW-0472">Membrane</keyword>
<dbReference type="EMBL" id="UINC01000486">
    <property type="protein sequence ID" value="SUZ56184.1"/>
    <property type="molecule type" value="Genomic_DNA"/>
</dbReference>
<protein>
    <submittedName>
        <fullName evidence="2">Uncharacterized protein</fullName>
    </submittedName>
</protein>
<proteinExistence type="predicted"/>
<reference evidence="2" key="1">
    <citation type="submission" date="2018-05" db="EMBL/GenBank/DDBJ databases">
        <authorList>
            <person name="Lanie J.A."/>
            <person name="Ng W.-L."/>
            <person name="Kazmierczak K.M."/>
            <person name="Andrzejewski T.M."/>
            <person name="Davidsen T.M."/>
            <person name="Wayne K.J."/>
            <person name="Tettelin H."/>
            <person name="Glass J.I."/>
            <person name="Rusch D."/>
            <person name="Podicherti R."/>
            <person name="Tsui H.-C.T."/>
            <person name="Winkler M.E."/>
        </authorList>
    </citation>
    <scope>NUCLEOTIDE SEQUENCE</scope>
</reference>
<feature type="non-terminal residue" evidence="2">
    <location>
        <position position="195"/>
    </location>
</feature>
<accession>A0A381NPZ0</accession>
<evidence type="ECO:0000256" key="1">
    <source>
        <dbReference type="SAM" id="Phobius"/>
    </source>
</evidence>
<organism evidence="2">
    <name type="scientific">marine metagenome</name>
    <dbReference type="NCBI Taxonomy" id="408172"/>
    <lineage>
        <taxon>unclassified sequences</taxon>
        <taxon>metagenomes</taxon>
        <taxon>ecological metagenomes</taxon>
    </lineage>
</organism>
<dbReference type="AlphaFoldDB" id="A0A381NPZ0"/>
<gene>
    <name evidence="2" type="ORF">METZ01_LOCUS9038</name>
</gene>